<name>A0AAW2TMS9_9LAMI</name>
<dbReference type="SUPFAM" id="SSF53098">
    <property type="entry name" value="Ribonuclease H-like"/>
    <property type="match status" value="1"/>
</dbReference>
<dbReference type="GO" id="GO:0003676">
    <property type="term" value="F:nucleic acid binding"/>
    <property type="evidence" value="ECO:0007669"/>
    <property type="project" value="InterPro"/>
</dbReference>
<sequence>MVWCLSNLRWVVISQWITNARDWIFQMRQRVDQQEFQLFLVICWSIWWSRNKKCADNELISSEQTVSYTWHYLNAFAISLDPHHSLGLDQIYSIWIASPPGFIKLNLDVAIFQSVGNFGVGVVARDSDGHYLAWSAIRLHRSLSPEVAEAWAARIESQLAHRFGWTNIVLEGDCASVYSHLSSPGAYSSTISPVIFDIISLSSSFSSCVFSLVRRSGNTLAHSLAQHAVSRDEGTDLLPSPACTLAWQICLRNESLFLSKNK</sequence>
<dbReference type="AlphaFoldDB" id="A0AAW2TMS9"/>
<dbReference type="InterPro" id="IPR036397">
    <property type="entry name" value="RNaseH_sf"/>
</dbReference>
<reference evidence="2" key="2">
    <citation type="journal article" date="2024" name="Plant">
        <title>Genomic evolution and insights into agronomic trait innovations of Sesamum species.</title>
        <authorList>
            <person name="Miao H."/>
            <person name="Wang L."/>
            <person name="Qu L."/>
            <person name="Liu H."/>
            <person name="Sun Y."/>
            <person name="Le M."/>
            <person name="Wang Q."/>
            <person name="Wei S."/>
            <person name="Zheng Y."/>
            <person name="Lin W."/>
            <person name="Duan Y."/>
            <person name="Cao H."/>
            <person name="Xiong S."/>
            <person name="Wang X."/>
            <person name="Wei L."/>
            <person name="Li C."/>
            <person name="Ma Q."/>
            <person name="Ju M."/>
            <person name="Zhao R."/>
            <person name="Li G."/>
            <person name="Mu C."/>
            <person name="Tian Q."/>
            <person name="Mei H."/>
            <person name="Zhang T."/>
            <person name="Gao T."/>
            <person name="Zhang H."/>
        </authorList>
    </citation>
    <scope>NUCLEOTIDE SEQUENCE</scope>
    <source>
        <strain evidence="2">KEN1</strain>
    </source>
</reference>
<accession>A0AAW2TMS9</accession>
<feature type="domain" description="RNase H type-1" evidence="1">
    <location>
        <begin position="107"/>
        <end position="228"/>
    </location>
</feature>
<dbReference type="PANTHER" id="PTHR47074:SF48">
    <property type="entry name" value="POLYNUCLEOTIDYL TRANSFERASE, RIBONUCLEASE H-LIKE SUPERFAMILY PROTEIN"/>
    <property type="match status" value="1"/>
</dbReference>
<dbReference type="Pfam" id="PF13456">
    <property type="entry name" value="RVT_3"/>
    <property type="match status" value="1"/>
</dbReference>
<dbReference type="EMBL" id="JACGWN010000014">
    <property type="protein sequence ID" value="KAL0405607.1"/>
    <property type="molecule type" value="Genomic_DNA"/>
</dbReference>
<gene>
    <name evidence="2" type="ORF">Slati_3874600</name>
</gene>
<organism evidence="2">
    <name type="scientific">Sesamum latifolium</name>
    <dbReference type="NCBI Taxonomy" id="2727402"/>
    <lineage>
        <taxon>Eukaryota</taxon>
        <taxon>Viridiplantae</taxon>
        <taxon>Streptophyta</taxon>
        <taxon>Embryophyta</taxon>
        <taxon>Tracheophyta</taxon>
        <taxon>Spermatophyta</taxon>
        <taxon>Magnoliopsida</taxon>
        <taxon>eudicotyledons</taxon>
        <taxon>Gunneridae</taxon>
        <taxon>Pentapetalae</taxon>
        <taxon>asterids</taxon>
        <taxon>lamiids</taxon>
        <taxon>Lamiales</taxon>
        <taxon>Pedaliaceae</taxon>
        <taxon>Sesamum</taxon>
    </lineage>
</organism>
<proteinExistence type="predicted"/>
<reference evidence="2" key="1">
    <citation type="submission" date="2020-06" db="EMBL/GenBank/DDBJ databases">
        <authorList>
            <person name="Li T."/>
            <person name="Hu X."/>
            <person name="Zhang T."/>
            <person name="Song X."/>
            <person name="Zhang H."/>
            <person name="Dai N."/>
            <person name="Sheng W."/>
            <person name="Hou X."/>
            <person name="Wei L."/>
        </authorList>
    </citation>
    <scope>NUCLEOTIDE SEQUENCE</scope>
    <source>
        <strain evidence="2">KEN1</strain>
        <tissue evidence="2">Leaf</tissue>
    </source>
</reference>
<protein>
    <recommendedName>
        <fullName evidence="1">RNase H type-1 domain-containing protein</fullName>
    </recommendedName>
</protein>
<dbReference type="InterPro" id="IPR052929">
    <property type="entry name" value="RNase_H-like_EbsB-rel"/>
</dbReference>
<dbReference type="InterPro" id="IPR002156">
    <property type="entry name" value="RNaseH_domain"/>
</dbReference>
<evidence type="ECO:0000259" key="1">
    <source>
        <dbReference type="Pfam" id="PF13456"/>
    </source>
</evidence>
<dbReference type="Gene3D" id="3.30.420.10">
    <property type="entry name" value="Ribonuclease H-like superfamily/Ribonuclease H"/>
    <property type="match status" value="1"/>
</dbReference>
<dbReference type="CDD" id="cd06222">
    <property type="entry name" value="RNase_H_like"/>
    <property type="match status" value="1"/>
</dbReference>
<comment type="caution">
    <text evidence="2">The sequence shown here is derived from an EMBL/GenBank/DDBJ whole genome shotgun (WGS) entry which is preliminary data.</text>
</comment>
<dbReference type="PANTHER" id="PTHR47074">
    <property type="entry name" value="BNAC02G40300D PROTEIN"/>
    <property type="match status" value="1"/>
</dbReference>
<dbReference type="InterPro" id="IPR044730">
    <property type="entry name" value="RNase_H-like_dom_plant"/>
</dbReference>
<dbReference type="InterPro" id="IPR012337">
    <property type="entry name" value="RNaseH-like_sf"/>
</dbReference>
<evidence type="ECO:0000313" key="2">
    <source>
        <dbReference type="EMBL" id="KAL0405607.1"/>
    </source>
</evidence>
<dbReference type="GO" id="GO:0004523">
    <property type="term" value="F:RNA-DNA hybrid ribonuclease activity"/>
    <property type="evidence" value="ECO:0007669"/>
    <property type="project" value="InterPro"/>
</dbReference>